<accession>A0A212LGP2</accession>
<protein>
    <submittedName>
        <fullName evidence="1">Uncharacterized protein</fullName>
    </submittedName>
</protein>
<sequence>MAVEPSMSEARRIHHFSDGDRLETLRTKQSAGRIQNPEAVLCHLFSSDSHSKISTTPLTFT</sequence>
<dbReference type="AlphaFoldDB" id="A0A212LGP2"/>
<organism evidence="1">
    <name type="scientific">uncultured Pleomorphomonas sp</name>
    <dbReference type="NCBI Taxonomy" id="442121"/>
    <lineage>
        <taxon>Bacteria</taxon>
        <taxon>Pseudomonadati</taxon>
        <taxon>Pseudomonadota</taxon>
        <taxon>Alphaproteobacteria</taxon>
        <taxon>Hyphomicrobiales</taxon>
        <taxon>Pleomorphomonadaceae</taxon>
        <taxon>Pleomorphomonas</taxon>
        <taxon>environmental samples</taxon>
    </lineage>
</organism>
<reference evidence="1" key="1">
    <citation type="submission" date="2016-08" db="EMBL/GenBank/DDBJ databases">
        <authorList>
            <person name="Seilhamer J.J."/>
        </authorList>
    </citation>
    <scope>NUCLEOTIDE SEQUENCE</scope>
    <source>
        <strain evidence="1">86</strain>
    </source>
</reference>
<dbReference type="EMBL" id="FMJD01000008">
    <property type="protein sequence ID" value="SCM76637.1"/>
    <property type="molecule type" value="Genomic_DNA"/>
</dbReference>
<proteinExistence type="predicted"/>
<evidence type="ECO:0000313" key="1">
    <source>
        <dbReference type="EMBL" id="SCM76637.1"/>
    </source>
</evidence>
<gene>
    <name evidence="1" type="ORF">KL86PLE_40442</name>
</gene>
<name>A0A212LGP2_9HYPH</name>